<proteinExistence type="predicted"/>
<dbReference type="EMBL" id="BART01022723">
    <property type="protein sequence ID" value="GAG99950.1"/>
    <property type="molecule type" value="Genomic_DNA"/>
</dbReference>
<protein>
    <recommendedName>
        <fullName evidence="2">PAS domain-containing protein</fullName>
    </recommendedName>
</protein>
<name>X1BY97_9ZZZZ</name>
<reference evidence="1" key="1">
    <citation type="journal article" date="2014" name="Front. Microbiol.">
        <title>High frequency of phylogenetically diverse reductive dehalogenase-homologous genes in deep subseafloor sedimentary metagenomes.</title>
        <authorList>
            <person name="Kawai M."/>
            <person name="Futagami T."/>
            <person name="Toyoda A."/>
            <person name="Takaki Y."/>
            <person name="Nishi S."/>
            <person name="Hori S."/>
            <person name="Arai W."/>
            <person name="Tsubouchi T."/>
            <person name="Morono Y."/>
            <person name="Uchiyama I."/>
            <person name="Ito T."/>
            <person name="Fujiyama A."/>
            <person name="Inagaki F."/>
            <person name="Takami H."/>
        </authorList>
    </citation>
    <scope>NUCLEOTIDE SEQUENCE</scope>
    <source>
        <strain evidence="1">Expedition CK06-06</strain>
    </source>
</reference>
<dbReference type="AlphaFoldDB" id="X1BY97"/>
<comment type="caution">
    <text evidence="1">The sequence shown here is derived from an EMBL/GenBank/DDBJ whole genome shotgun (WGS) entry which is preliminary data.</text>
</comment>
<sequence length="48" mass="5567">MNYNLENLGFDFSIITEQFLIGIIILQEGIVKFVNNIASKILEYTEEE</sequence>
<evidence type="ECO:0000313" key="1">
    <source>
        <dbReference type="EMBL" id="GAG99950.1"/>
    </source>
</evidence>
<feature type="non-terminal residue" evidence="1">
    <location>
        <position position="48"/>
    </location>
</feature>
<gene>
    <name evidence="1" type="ORF">S01H4_41539</name>
</gene>
<accession>X1BY97</accession>
<organism evidence="1">
    <name type="scientific">marine sediment metagenome</name>
    <dbReference type="NCBI Taxonomy" id="412755"/>
    <lineage>
        <taxon>unclassified sequences</taxon>
        <taxon>metagenomes</taxon>
        <taxon>ecological metagenomes</taxon>
    </lineage>
</organism>
<evidence type="ECO:0008006" key="2">
    <source>
        <dbReference type="Google" id="ProtNLM"/>
    </source>
</evidence>